<feature type="transmembrane region" description="Helical" evidence="1">
    <location>
        <begin position="116"/>
        <end position="133"/>
    </location>
</feature>
<feature type="transmembrane region" description="Helical" evidence="1">
    <location>
        <begin position="53"/>
        <end position="71"/>
    </location>
</feature>
<accession>A0ABP8P3I0</accession>
<protein>
    <submittedName>
        <fullName evidence="2">Alpha/beta hydrolase-fold protein</fullName>
    </submittedName>
</protein>
<keyword evidence="1" id="KW-0812">Transmembrane</keyword>
<dbReference type="RefSeq" id="WP_345183825.1">
    <property type="nucleotide sequence ID" value="NZ_BAABGP010000003.1"/>
</dbReference>
<dbReference type="SUPFAM" id="SSF53474">
    <property type="entry name" value="alpha/beta-Hydrolases"/>
    <property type="match status" value="1"/>
</dbReference>
<dbReference type="Proteomes" id="UP001500731">
    <property type="component" value="Unassembled WGS sequence"/>
</dbReference>
<name>A0ABP8P3I0_9MICO</name>
<dbReference type="PANTHER" id="PTHR48098">
    <property type="entry name" value="ENTEROCHELIN ESTERASE-RELATED"/>
    <property type="match status" value="1"/>
</dbReference>
<organism evidence="2 3">
    <name type="scientific">Microbacterium panaciterrae</name>
    <dbReference type="NCBI Taxonomy" id="985759"/>
    <lineage>
        <taxon>Bacteria</taxon>
        <taxon>Bacillati</taxon>
        <taxon>Actinomycetota</taxon>
        <taxon>Actinomycetes</taxon>
        <taxon>Micrococcales</taxon>
        <taxon>Microbacteriaceae</taxon>
        <taxon>Microbacterium</taxon>
    </lineage>
</organism>
<gene>
    <name evidence="2" type="ORF">GCM10023171_04140</name>
</gene>
<dbReference type="InterPro" id="IPR029058">
    <property type="entry name" value="AB_hydrolase_fold"/>
</dbReference>
<comment type="caution">
    <text evidence="2">The sequence shown here is derived from an EMBL/GenBank/DDBJ whole genome shotgun (WGS) entry which is preliminary data.</text>
</comment>
<dbReference type="GO" id="GO:0016787">
    <property type="term" value="F:hydrolase activity"/>
    <property type="evidence" value="ECO:0007669"/>
    <property type="project" value="UniProtKB-KW"/>
</dbReference>
<evidence type="ECO:0000313" key="2">
    <source>
        <dbReference type="EMBL" id="GAA4479092.1"/>
    </source>
</evidence>
<keyword evidence="1" id="KW-0472">Membrane</keyword>
<keyword evidence="3" id="KW-1185">Reference proteome</keyword>
<feature type="transmembrane region" description="Helical" evidence="1">
    <location>
        <begin position="27"/>
        <end position="46"/>
    </location>
</feature>
<sequence>MVAPARRRENEAPDMLRWLLDLNLVDGPAPLIIWGLAASGVVALLIRPLRRRWLVRLLIGVAAGALVGWFLVVWADASNAFGVPMPDTVKWWTTGGFAAIGLCVVSLWSSHWWRKAVAILTVITSVLSIFLGINQAFGLDRSLGDLLGINTLGSIDNFAPPLTTPVDETKPLYETWTPPSDMPAQGRYGALNGSHAITSSAGFKPRSATIYLPPAALVTDPPPLPVVVFMMGLPGWPSPHPMVDVLNEFAAKHDGLAPIVVIADQLGSQSQNPGCVDSAAYGGVETYFNKDIPDYIRTHLRVLQDSKYWTIAGYSNGGACAFMWGARHPDIWGNIATASGEPWAGSSDPASVLKPVYKGDVAAFDANKPSAILTEHPGEYAGHYAIFAAGALDKKYGPLNRTSAALAEAAGFHTTFYLVPNATHTGPGLRGGLAKAFSVLYPRWGLAAG</sequence>
<evidence type="ECO:0000256" key="1">
    <source>
        <dbReference type="SAM" id="Phobius"/>
    </source>
</evidence>
<evidence type="ECO:0000313" key="3">
    <source>
        <dbReference type="Proteomes" id="UP001500731"/>
    </source>
</evidence>
<keyword evidence="2" id="KW-0378">Hydrolase</keyword>
<dbReference type="Pfam" id="PF00756">
    <property type="entry name" value="Esterase"/>
    <property type="match status" value="1"/>
</dbReference>
<reference evidence="3" key="1">
    <citation type="journal article" date="2019" name="Int. J. Syst. Evol. Microbiol.">
        <title>The Global Catalogue of Microorganisms (GCM) 10K type strain sequencing project: providing services to taxonomists for standard genome sequencing and annotation.</title>
        <authorList>
            <consortium name="The Broad Institute Genomics Platform"/>
            <consortium name="The Broad Institute Genome Sequencing Center for Infectious Disease"/>
            <person name="Wu L."/>
            <person name="Ma J."/>
        </authorList>
    </citation>
    <scope>NUCLEOTIDE SEQUENCE [LARGE SCALE GENOMIC DNA]</scope>
    <source>
        <strain evidence="3">JCM 17839</strain>
    </source>
</reference>
<feature type="transmembrane region" description="Helical" evidence="1">
    <location>
        <begin position="91"/>
        <end position="109"/>
    </location>
</feature>
<keyword evidence="1" id="KW-1133">Transmembrane helix</keyword>
<proteinExistence type="predicted"/>
<dbReference type="Gene3D" id="3.40.50.1820">
    <property type="entry name" value="alpha/beta hydrolase"/>
    <property type="match status" value="1"/>
</dbReference>
<dbReference type="InterPro" id="IPR000801">
    <property type="entry name" value="Esterase-like"/>
</dbReference>
<dbReference type="PANTHER" id="PTHR48098:SF1">
    <property type="entry name" value="DIACYLGLYCEROL ACYLTRANSFERASE_MYCOLYLTRANSFERASE AG85A"/>
    <property type="match status" value="1"/>
</dbReference>
<dbReference type="EMBL" id="BAABGP010000003">
    <property type="protein sequence ID" value="GAA4479092.1"/>
    <property type="molecule type" value="Genomic_DNA"/>
</dbReference>
<dbReference type="InterPro" id="IPR050583">
    <property type="entry name" value="Mycobacterial_A85_antigen"/>
</dbReference>